<reference evidence="2" key="1">
    <citation type="submission" date="2021-01" db="EMBL/GenBank/DDBJ databases">
        <authorList>
            <person name="Corre E."/>
            <person name="Pelletier E."/>
            <person name="Niang G."/>
            <person name="Scheremetjew M."/>
            <person name="Finn R."/>
            <person name="Kale V."/>
            <person name="Holt S."/>
            <person name="Cochrane G."/>
            <person name="Meng A."/>
            <person name="Brown T."/>
            <person name="Cohen L."/>
        </authorList>
    </citation>
    <scope>NUCLEOTIDE SEQUENCE</scope>
    <source>
        <strain evidence="2">CCMP3328</strain>
    </source>
</reference>
<gene>
    <name evidence="2" type="ORF">CAUS1442_LOCUS11647</name>
</gene>
<accession>A0A7R9ZQ95</accession>
<evidence type="ECO:0000256" key="1">
    <source>
        <dbReference type="SAM" id="MobiDB-lite"/>
    </source>
</evidence>
<feature type="region of interest" description="Disordered" evidence="1">
    <location>
        <begin position="193"/>
        <end position="222"/>
    </location>
</feature>
<proteinExistence type="predicted"/>
<feature type="region of interest" description="Disordered" evidence="1">
    <location>
        <begin position="129"/>
        <end position="181"/>
    </location>
</feature>
<dbReference type="EMBL" id="HBEF01018899">
    <property type="protein sequence ID" value="CAD8339514.1"/>
    <property type="molecule type" value="Transcribed_RNA"/>
</dbReference>
<sequence length="222" mass="24884">MAFVEADTPESLYLLLKLHHTYLEGRRMNVERSAGGGSERRKQKIQQFRQEQEAYFEDVIDKILQEYKKTGELREDELDEGVIGLCRRHSATVVQAALTRYIEGNGRDMDNPSAFLSHLVTKFAEEGIFDEPPHKKGGGKQRGGGNDNSHDDYYKNKRRMTDKKEGGSTQTADASSHKKFKISSEFGKAGINMSASENVRGGNSSQLTSIFPSARRGRGRGH</sequence>
<organism evidence="2">
    <name type="scientific">Craspedostauros australis</name>
    <dbReference type="NCBI Taxonomy" id="1486917"/>
    <lineage>
        <taxon>Eukaryota</taxon>
        <taxon>Sar</taxon>
        <taxon>Stramenopiles</taxon>
        <taxon>Ochrophyta</taxon>
        <taxon>Bacillariophyta</taxon>
        <taxon>Bacillariophyceae</taxon>
        <taxon>Bacillariophycidae</taxon>
        <taxon>Naviculales</taxon>
        <taxon>Naviculaceae</taxon>
        <taxon>Craspedostauros</taxon>
    </lineage>
</organism>
<dbReference type="AlphaFoldDB" id="A0A7R9ZQ95"/>
<name>A0A7R9ZQ95_9STRA</name>
<evidence type="ECO:0000313" key="2">
    <source>
        <dbReference type="EMBL" id="CAD8339514.1"/>
    </source>
</evidence>
<protein>
    <submittedName>
        <fullName evidence="2">Uncharacterized protein</fullName>
    </submittedName>
</protein>
<feature type="compositionally biased region" description="Polar residues" evidence="1">
    <location>
        <begin position="193"/>
        <end position="211"/>
    </location>
</feature>